<keyword evidence="4" id="KW-1185">Reference proteome</keyword>
<feature type="transmembrane region" description="Helical" evidence="2">
    <location>
        <begin position="6"/>
        <end position="29"/>
    </location>
</feature>
<dbReference type="EMBL" id="CP101914">
    <property type="protein sequence ID" value="UUI03021.1"/>
    <property type="molecule type" value="Genomic_DNA"/>
</dbReference>
<name>A0ABY5JRT9_9BACI</name>
<organism evidence="3 4">
    <name type="scientific">Oceanobacillus jeddahense</name>
    <dbReference type="NCBI Taxonomy" id="1462527"/>
    <lineage>
        <taxon>Bacteria</taxon>
        <taxon>Bacillati</taxon>
        <taxon>Bacillota</taxon>
        <taxon>Bacilli</taxon>
        <taxon>Bacillales</taxon>
        <taxon>Bacillaceae</taxon>
        <taxon>Oceanobacillus</taxon>
    </lineage>
</organism>
<proteinExistence type="predicted"/>
<keyword evidence="2" id="KW-1133">Transmembrane helix</keyword>
<feature type="region of interest" description="Disordered" evidence="1">
    <location>
        <begin position="77"/>
        <end position="99"/>
    </location>
</feature>
<evidence type="ECO:0000313" key="4">
    <source>
        <dbReference type="Proteomes" id="UP001059773"/>
    </source>
</evidence>
<gene>
    <name evidence="3" type="ORF">NP439_23820</name>
</gene>
<keyword evidence="2" id="KW-0472">Membrane</keyword>
<evidence type="ECO:0000256" key="1">
    <source>
        <dbReference type="SAM" id="MobiDB-lite"/>
    </source>
</evidence>
<keyword evidence="2" id="KW-0812">Transmembrane</keyword>
<dbReference type="Proteomes" id="UP001059773">
    <property type="component" value="Chromosome"/>
</dbReference>
<evidence type="ECO:0000256" key="2">
    <source>
        <dbReference type="SAM" id="Phobius"/>
    </source>
</evidence>
<reference evidence="3" key="1">
    <citation type="submission" date="2022-07" db="EMBL/GenBank/DDBJ databases">
        <title>FELIX.</title>
        <authorList>
            <person name="Wan K.H."/>
            <person name="Park S."/>
            <person name="Lawrence Q."/>
            <person name="Eichenberger J.P."/>
            <person name="Booth B.W."/>
            <person name="Piaggio A.J."/>
            <person name="Chandler J.C."/>
            <person name="Franklin A.B."/>
            <person name="Celniker S.E."/>
        </authorList>
    </citation>
    <scope>NUCLEOTIDE SEQUENCE</scope>
    <source>
        <strain evidence="3">QA-1986 374</strain>
    </source>
</reference>
<sequence>MESGPLFLLAAGLIVFILYLLIVVTRLFFIKKQTITFDTASLLFISFILVASSFYIVLTEKNGMAALKHIMPSKTEQLDAKGETMQEPEESMDETKADSNEVCQQNEDGYFVIGESGFQLIDVSLLEEEWNDRDEKMNVAARFSLRDTDFIVVENEVGESSEVSSAAQSKLELLDRNALKSCLSR</sequence>
<accession>A0ABY5JRT9</accession>
<evidence type="ECO:0000313" key="3">
    <source>
        <dbReference type="EMBL" id="UUI03021.1"/>
    </source>
</evidence>
<feature type="transmembrane region" description="Helical" evidence="2">
    <location>
        <begin position="41"/>
        <end position="58"/>
    </location>
</feature>
<protein>
    <submittedName>
        <fullName evidence="3">Uncharacterized protein</fullName>
    </submittedName>
</protein>
<dbReference type="RefSeq" id="WP_256708202.1">
    <property type="nucleotide sequence ID" value="NZ_CP101914.1"/>
</dbReference>